<organism evidence="2 3">
    <name type="scientific">Venustampulla echinocandica</name>
    <dbReference type="NCBI Taxonomy" id="2656787"/>
    <lineage>
        <taxon>Eukaryota</taxon>
        <taxon>Fungi</taxon>
        <taxon>Dikarya</taxon>
        <taxon>Ascomycota</taxon>
        <taxon>Pezizomycotina</taxon>
        <taxon>Leotiomycetes</taxon>
        <taxon>Helotiales</taxon>
        <taxon>Pleuroascaceae</taxon>
        <taxon>Venustampulla</taxon>
    </lineage>
</organism>
<dbReference type="STRING" id="2656787.A0A370TJS2"/>
<dbReference type="OrthoDB" id="3595582at2759"/>
<dbReference type="RefSeq" id="XP_031868423.1">
    <property type="nucleotide sequence ID" value="XM_032015002.1"/>
</dbReference>
<dbReference type="InterPro" id="IPR010730">
    <property type="entry name" value="HET"/>
</dbReference>
<accession>A0A370TJS2</accession>
<evidence type="ECO:0000313" key="3">
    <source>
        <dbReference type="Proteomes" id="UP000254866"/>
    </source>
</evidence>
<dbReference type="PANTHER" id="PTHR33112:SF16">
    <property type="entry name" value="HETEROKARYON INCOMPATIBILITY DOMAIN-CONTAINING PROTEIN"/>
    <property type="match status" value="1"/>
</dbReference>
<dbReference type="PANTHER" id="PTHR33112">
    <property type="entry name" value="DOMAIN PROTEIN, PUTATIVE-RELATED"/>
    <property type="match status" value="1"/>
</dbReference>
<dbReference type="Pfam" id="PF06985">
    <property type="entry name" value="HET"/>
    <property type="match status" value="1"/>
</dbReference>
<gene>
    <name evidence="2" type="ORF">BP5553_06379</name>
</gene>
<proteinExistence type="predicted"/>
<protein>
    <recommendedName>
        <fullName evidence="1">Heterokaryon incompatibility domain-containing protein</fullName>
    </recommendedName>
</protein>
<evidence type="ECO:0000313" key="2">
    <source>
        <dbReference type="EMBL" id="RDL35767.1"/>
    </source>
</evidence>
<dbReference type="GeneID" id="43599228"/>
<dbReference type="Proteomes" id="UP000254866">
    <property type="component" value="Unassembled WGS sequence"/>
</dbReference>
<keyword evidence="3" id="KW-1185">Reference proteome</keyword>
<sequence length="641" mass="73035">MNHSKLSLNPRLEVICNVCAKFERECNIYLTSRSPENVHKTPDWYFKVHDNFTDLQKCARKGCALCIVLRKALLQGCLSKESLTQLDKCKAPVELSRPTPLNENNTLRWDPRFHIDVKVTEQPRLELVARIFLGRTPNVRQIALNARDKAVFTLAKQWIHRCTEHHHRCTERMEIEHYGNNPARLLDLGIHSSSRVKLVTSPTNRLEPYAALSYCWGKFENNKTTMDSIDEYRNGVDLARFGGTLHDAIVLTRQLEIRYLWIDALCIIQAGDGGKDFARESVRMHKVYGNALVTVSICSSDSSETNFLVARESEGMKTRRCSLLGYKISLPGKTIKQIRAGCPLMSRGWTFQEELLSPRVLYWSNQGIFWACWTEQDSENDPSRKETWRSDPTWKTIVEDYAARDLTKAEDRLTALSGVASRHAQSDLTDRYVAGHWLKSLPPSLLWTVTKPIQQTDCLSTEQYIAPSWSWASIPPGMQIKFPEVYSRTPDPPVRMKVVLHGTDPIGPIKSASITLKNVTRPLLLPGVEQIPWPEAVEDGNKEIYPSLFLSRLTYSVDAVKGTVMVSAGKRQWAIIKIDRMPMPDLQNTVCFRIEKGFLLLKQDHLSSVENSFSRLGCCSHTEWEGFFKVEEAVQSEVILV</sequence>
<feature type="domain" description="Heterokaryon incompatibility" evidence="1">
    <location>
        <begin position="209"/>
        <end position="353"/>
    </location>
</feature>
<dbReference type="EMBL" id="NPIC01000005">
    <property type="protein sequence ID" value="RDL35767.1"/>
    <property type="molecule type" value="Genomic_DNA"/>
</dbReference>
<reference evidence="2 3" key="1">
    <citation type="journal article" date="2018" name="IMA Fungus">
        <title>IMA Genome-F 9: Draft genome sequence of Annulohypoxylon stygium, Aspergillus mulundensis, Berkeleyomyces basicola (syn. Thielaviopsis basicola), Ceratocystis smalleyi, two Cercospora beticola strains, Coleophoma cylindrospora, Fusarium fracticaudum, Phialophora cf. hyalina, and Morchella septimelata.</title>
        <authorList>
            <person name="Wingfield B.D."/>
            <person name="Bills G.F."/>
            <person name="Dong Y."/>
            <person name="Huang W."/>
            <person name="Nel W.J."/>
            <person name="Swalarsk-Parry B.S."/>
            <person name="Vaghefi N."/>
            <person name="Wilken P.M."/>
            <person name="An Z."/>
            <person name="de Beer Z.W."/>
            <person name="De Vos L."/>
            <person name="Chen L."/>
            <person name="Duong T.A."/>
            <person name="Gao Y."/>
            <person name="Hammerbacher A."/>
            <person name="Kikkert J.R."/>
            <person name="Li Y."/>
            <person name="Li H."/>
            <person name="Li K."/>
            <person name="Li Q."/>
            <person name="Liu X."/>
            <person name="Ma X."/>
            <person name="Naidoo K."/>
            <person name="Pethybridge S.J."/>
            <person name="Sun J."/>
            <person name="Steenkamp E.T."/>
            <person name="van der Nest M.A."/>
            <person name="van Wyk S."/>
            <person name="Wingfield M.J."/>
            <person name="Xiong C."/>
            <person name="Yue Q."/>
            <person name="Zhang X."/>
        </authorList>
    </citation>
    <scope>NUCLEOTIDE SEQUENCE [LARGE SCALE GENOMIC DNA]</scope>
    <source>
        <strain evidence="2 3">BP 5553</strain>
    </source>
</reference>
<comment type="caution">
    <text evidence="2">The sequence shown here is derived from an EMBL/GenBank/DDBJ whole genome shotgun (WGS) entry which is preliminary data.</text>
</comment>
<dbReference type="AlphaFoldDB" id="A0A370TJS2"/>
<evidence type="ECO:0000259" key="1">
    <source>
        <dbReference type="Pfam" id="PF06985"/>
    </source>
</evidence>
<name>A0A370TJS2_9HELO</name>